<gene>
    <name evidence="2" type="ORF">AVDCRST_MAG93-1381</name>
</gene>
<proteinExistence type="predicted"/>
<evidence type="ECO:0000313" key="2">
    <source>
        <dbReference type="EMBL" id="CAA9242159.1"/>
    </source>
</evidence>
<organism evidence="2">
    <name type="scientific">uncultured Chloroflexia bacterium</name>
    <dbReference type="NCBI Taxonomy" id="1672391"/>
    <lineage>
        <taxon>Bacteria</taxon>
        <taxon>Bacillati</taxon>
        <taxon>Chloroflexota</taxon>
        <taxon>Chloroflexia</taxon>
        <taxon>environmental samples</taxon>
    </lineage>
</organism>
<reference evidence="2" key="1">
    <citation type="submission" date="2020-02" db="EMBL/GenBank/DDBJ databases">
        <authorList>
            <person name="Meier V. D."/>
        </authorList>
    </citation>
    <scope>NUCLEOTIDE SEQUENCE</scope>
    <source>
        <strain evidence="2">AVDCRST_MAG93</strain>
    </source>
</reference>
<sequence>MRWITRQSAHVDRTACPWLIRRFIDQSPEFVFVPSGSDPATLDGHTFDMRGGEYSHEGTKCTFQVMVERHGLGTDPALIEMGRIIRDADVPPSRSRRPESPGLDALISGFQLAVPDDHDKLRLTGPLYDALYAYCQAKTTQKLPKQGTPRPTLRYRRRVALHLENDDEEPDDHAR</sequence>
<dbReference type="EMBL" id="CADCTR010000468">
    <property type="protein sequence ID" value="CAA9242159.1"/>
    <property type="molecule type" value="Genomic_DNA"/>
</dbReference>
<evidence type="ECO:0000259" key="1">
    <source>
        <dbReference type="Pfam" id="PF09828"/>
    </source>
</evidence>
<name>A0A6J4I6Z9_9CHLR</name>
<protein>
    <recommendedName>
        <fullName evidence="1">ChrB C-terminal domain-containing protein</fullName>
    </recommendedName>
</protein>
<dbReference type="Pfam" id="PF09828">
    <property type="entry name" value="ChrB_C"/>
    <property type="match status" value="1"/>
</dbReference>
<feature type="domain" description="ChrB C-terminal" evidence="1">
    <location>
        <begin position="3"/>
        <end position="135"/>
    </location>
</feature>
<dbReference type="InterPro" id="IPR018634">
    <property type="entry name" value="ChrB_C"/>
</dbReference>
<dbReference type="AlphaFoldDB" id="A0A6J4I6Z9"/>
<accession>A0A6J4I6Z9</accession>